<protein>
    <submittedName>
        <fullName evidence="1">Uncharacterized protein</fullName>
    </submittedName>
</protein>
<proteinExistence type="predicted"/>
<gene>
    <name evidence="1" type="ORF">HWN39_13780</name>
</gene>
<evidence type="ECO:0000313" key="2">
    <source>
        <dbReference type="Proteomes" id="UP000542889"/>
    </source>
</evidence>
<evidence type="ECO:0000313" key="1">
    <source>
        <dbReference type="EMBL" id="NVO89539.1"/>
    </source>
</evidence>
<dbReference type="Proteomes" id="UP000542889">
    <property type="component" value="Unassembled WGS sequence"/>
</dbReference>
<reference evidence="1 2" key="1">
    <citation type="submission" date="2020-06" db="EMBL/GenBank/DDBJ databases">
        <title>Lactobacillus rhamnosus QC,genome.</title>
        <authorList>
            <person name="Yi H."/>
            <person name="Jin M."/>
        </authorList>
    </citation>
    <scope>NUCLEOTIDE SEQUENCE [LARGE SCALE GENOMIC DNA]</scope>
    <source>
        <strain evidence="1 2">QC</strain>
    </source>
</reference>
<sequence>MDDNKQHNWERYFTQRWFAFGQQDQTPYVRDMILAEGGKIENYAAHNETFWEVKDNELHFLSLNHEISTVFPLPDNPSAMNGNTLIGTYMFNPSVKHQLVARNLPESLYELKKELTDNLNDRFYQATLDVTPAVKKIKTHSRIRVAFIINSVETLPALLPLMKALQADDDFESKILMLDKFYYNTAVLPTLKEVTAFIAKQGLTGIPIEQYYDDVLRELRLWQPDFIIRQSQWDGDYPSAFSADRLDWARMIHIPYTITEKMTYAPNQQTGSMLTNHYYQHIWRYFTAEPLSDNEKQAIAASFVSEDTFQAVGSMKAKMIEHAKPNWPINHGGKRILWTAHHSINNGWFKFGTLPKIYQSMLAWTKAHQELSVLFNPHPLLREVIATEPTDMTLDQYDQFLRDFAALPNAGVWEHKPQYQVSAAADVVLTDGYSAFYEMQIQRKPVVALLRSDHTAFTPEGKQLLRGLHVRKNIHDAQDAVLRLLRDPDDKRKYQIANTQTWLINEHPEQKIMQAMRKEMEK</sequence>
<comment type="caution">
    <text evidence="1">The sequence shown here is derived from an EMBL/GenBank/DDBJ whole genome shotgun (WGS) entry which is preliminary data.</text>
</comment>
<dbReference type="SUPFAM" id="SSF53756">
    <property type="entry name" value="UDP-Glycosyltransferase/glycogen phosphorylase"/>
    <property type="match status" value="1"/>
</dbReference>
<dbReference type="AlphaFoldDB" id="A0A7Y7QI35"/>
<name>A0A7Y7QI35_LACRH</name>
<accession>A0A7Y7QI35</accession>
<dbReference type="EMBL" id="JABXWP010000031">
    <property type="protein sequence ID" value="NVO89539.1"/>
    <property type="molecule type" value="Genomic_DNA"/>
</dbReference>
<organism evidence="1 2">
    <name type="scientific">Lacticaseibacillus rhamnosus</name>
    <name type="common">Lactobacillus rhamnosus</name>
    <dbReference type="NCBI Taxonomy" id="47715"/>
    <lineage>
        <taxon>Bacteria</taxon>
        <taxon>Bacillati</taxon>
        <taxon>Bacillota</taxon>
        <taxon>Bacilli</taxon>
        <taxon>Lactobacillales</taxon>
        <taxon>Lactobacillaceae</taxon>
        <taxon>Lacticaseibacillus</taxon>
    </lineage>
</organism>